<feature type="compositionally biased region" description="Basic and acidic residues" evidence="1">
    <location>
        <begin position="106"/>
        <end position="120"/>
    </location>
</feature>
<proteinExistence type="predicted"/>
<keyword evidence="3" id="KW-1185">Reference proteome</keyword>
<dbReference type="EMBL" id="MU003832">
    <property type="protein sequence ID" value="KAF2718017.1"/>
    <property type="molecule type" value="Genomic_DNA"/>
</dbReference>
<accession>A0A9P4UJJ1</accession>
<protein>
    <submittedName>
        <fullName evidence="2">Uncharacterized protein</fullName>
    </submittedName>
</protein>
<evidence type="ECO:0000256" key="1">
    <source>
        <dbReference type="SAM" id="MobiDB-lite"/>
    </source>
</evidence>
<comment type="caution">
    <text evidence="2">The sequence shown here is derived from an EMBL/GenBank/DDBJ whole genome shotgun (WGS) entry which is preliminary data.</text>
</comment>
<name>A0A9P4UJJ1_9PEZI</name>
<feature type="region of interest" description="Disordered" evidence="1">
    <location>
        <begin position="98"/>
        <end position="145"/>
    </location>
</feature>
<sequence>MAPNRMTTWLSNRCSVVARLVYRALRSRPVISTLVAGLLILFVGAFPTKTQYEIPFGRPSEKTLHEILARDTWHRKPEPMPQALVFSSMPSVPKCPRLTTSWALPDSKEENEGKPSRSLEDDLMQNPDMKPSHKPDEQVAPTLFSGPNVGLASYSRRAVGPCESNIKVEKIPEDQRTGEAFFWKAISREKPKRPPGKDISLDLDSLGSPSH</sequence>
<gene>
    <name evidence="2" type="ORF">K431DRAFT_297311</name>
</gene>
<reference evidence="2" key="1">
    <citation type="journal article" date="2020" name="Stud. Mycol.">
        <title>101 Dothideomycetes genomes: a test case for predicting lifestyles and emergence of pathogens.</title>
        <authorList>
            <person name="Haridas S."/>
            <person name="Albert R."/>
            <person name="Binder M."/>
            <person name="Bloem J."/>
            <person name="Labutti K."/>
            <person name="Salamov A."/>
            <person name="Andreopoulos B."/>
            <person name="Baker S."/>
            <person name="Barry K."/>
            <person name="Bills G."/>
            <person name="Bluhm B."/>
            <person name="Cannon C."/>
            <person name="Castanera R."/>
            <person name="Culley D."/>
            <person name="Daum C."/>
            <person name="Ezra D."/>
            <person name="Gonzalez J."/>
            <person name="Henrissat B."/>
            <person name="Kuo A."/>
            <person name="Liang C."/>
            <person name="Lipzen A."/>
            <person name="Lutzoni F."/>
            <person name="Magnuson J."/>
            <person name="Mondo S."/>
            <person name="Nolan M."/>
            <person name="Ohm R."/>
            <person name="Pangilinan J."/>
            <person name="Park H.-J."/>
            <person name="Ramirez L."/>
            <person name="Alfaro M."/>
            <person name="Sun H."/>
            <person name="Tritt A."/>
            <person name="Yoshinaga Y."/>
            <person name="Zwiers L.-H."/>
            <person name="Turgeon B."/>
            <person name="Goodwin S."/>
            <person name="Spatafora J."/>
            <person name="Crous P."/>
            <person name="Grigoriev I."/>
        </authorList>
    </citation>
    <scope>NUCLEOTIDE SEQUENCE</scope>
    <source>
        <strain evidence="2">CBS 116435</strain>
    </source>
</reference>
<evidence type="ECO:0000313" key="3">
    <source>
        <dbReference type="Proteomes" id="UP000799441"/>
    </source>
</evidence>
<feature type="region of interest" description="Disordered" evidence="1">
    <location>
        <begin position="186"/>
        <end position="211"/>
    </location>
</feature>
<evidence type="ECO:0000313" key="2">
    <source>
        <dbReference type="EMBL" id="KAF2718017.1"/>
    </source>
</evidence>
<dbReference type="Proteomes" id="UP000799441">
    <property type="component" value="Unassembled WGS sequence"/>
</dbReference>
<dbReference type="AlphaFoldDB" id="A0A9P4UJJ1"/>
<organism evidence="2 3">
    <name type="scientific">Polychaeton citri CBS 116435</name>
    <dbReference type="NCBI Taxonomy" id="1314669"/>
    <lineage>
        <taxon>Eukaryota</taxon>
        <taxon>Fungi</taxon>
        <taxon>Dikarya</taxon>
        <taxon>Ascomycota</taxon>
        <taxon>Pezizomycotina</taxon>
        <taxon>Dothideomycetes</taxon>
        <taxon>Dothideomycetidae</taxon>
        <taxon>Capnodiales</taxon>
        <taxon>Capnodiaceae</taxon>
        <taxon>Polychaeton</taxon>
    </lineage>
</organism>